<feature type="domain" description="DUF6265" evidence="2">
    <location>
        <begin position="32"/>
        <end position="141"/>
    </location>
</feature>
<evidence type="ECO:0000256" key="1">
    <source>
        <dbReference type="SAM" id="SignalP"/>
    </source>
</evidence>
<keyword evidence="4" id="KW-1185">Reference proteome</keyword>
<comment type="caution">
    <text evidence="3">The sequence shown here is derived from an EMBL/GenBank/DDBJ whole genome shotgun (WGS) entry which is preliminary data.</text>
</comment>
<evidence type="ECO:0000259" key="2">
    <source>
        <dbReference type="Pfam" id="PF19780"/>
    </source>
</evidence>
<accession>A0A9X3C5W4</accession>
<feature type="chain" id="PRO_5040732764" evidence="1">
    <location>
        <begin position="21"/>
        <end position="158"/>
    </location>
</feature>
<dbReference type="RefSeq" id="WP_264206475.1">
    <property type="nucleotide sequence ID" value="NZ_JAOZEW010000011.1"/>
</dbReference>
<gene>
    <name evidence="3" type="ORF">OIU83_11890</name>
</gene>
<feature type="signal peptide" evidence="1">
    <location>
        <begin position="1"/>
        <end position="20"/>
    </location>
</feature>
<keyword evidence="1" id="KW-0732">Signal</keyword>
<name>A0A9X3C5W4_9FLAO</name>
<sequence length="158" mass="17808">MFQKITLILLLLAFVSCKKAETPEKDKIKAADWLIGKWENVSPQGTLTETWSKVNDSTFQGSSFFIKGKDTIHFETIKLQQKGEVLTYNATVKGQNNDEPVAFELTSSTEKRLVFENPKHDYPQKISYTKEANESLVAEISGVQLGKATTEKFVMAKK</sequence>
<proteinExistence type="predicted"/>
<dbReference type="EMBL" id="JAOZEW010000011">
    <property type="protein sequence ID" value="MCV9928362.1"/>
    <property type="molecule type" value="Genomic_DNA"/>
</dbReference>
<protein>
    <submittedName>
        <fullName evidence="3">DUF6265 family protein</fullName>
    </submittedName>
</protein>
<evidence type="ECO:0000313" key="3">
    <source>
        <dbReference type="EMBL" id="MCV9928362.1"/>
    </source>
</evidence>
<reference evidence="3" key="1">
    <citation type="submission" date="2022-10" db="EMBL/GenBank/DDBJ databases">
        <title>Two novel species of Flavobacterium.</title>
        <authorList>
            <person name="Liu Q."/>
            <person name="Xin Y.-H."/>
        </authorList>
    </citation>
    <scope>NUCLEOTIDE SEQUENCE</scope>
    <source>
        <strain evidence="3">LS1R49</strain>
    </source>
</reference>
<organism evidence="3 4">
    <name type="scientific">Flavobacterium shii</name>
    <dbReference type="NCBI Taxonomy" id="2987687"/>
    <lineage>
        <taxon>Bacteria</taxon>
        <taxon>Pseudomonadati</taxon>
        <taxon>Bacteroidota</taxon>
        <taxon>Flavobacteriia</taxon>
        <taxon>Flavobacteriales</taxon>
        <taxon>Flavobacteriaceae</taxon>
        <taxon>Flavobacterium</taxon>
    </lineage>
</organism>
<dbReference type="Proteomes" id="UP001151079">
    <property type="component" value="Unassembled WGS sequence"/>
</dbReference>
<dbReference type="AlphaFoldDB" id="A0A9X3C5W4"/>
<dbReference type="Pfam" id="PF19780">
    <property type="entry name" value="DUF6265"/>
    <property type="match status" value="1"/>
</dbReference>
<dbReference type="PROSITE" id="PS51257">
    <property type="entry name" value="PROKAR_LIPOPROTEIN"/>
    <property type="match status" value="1"/>
</dbReference>
<evidence type="ECO:0000313" key="4">
    <source>
        <dbReference type="Proteomes" id="UP001151079"/>
    </source>
</evidence>
<dbReference type="InterPro" id="IPR046232">
    <property type="entry name" value="DUF6265"/>
</dbReference>